<accession>A0A059T5D4</accession>
<sequence>MVKAGERDEQILAEMEFRMANNGVNIPTDSQPTDYVPRGSRVNTVVFNRKFIADEEPNIAGVLLLIQRHSQRKFIYKYLHDYYIGNHDILKRTFNDKLKPNNKLVHNYPKLIVETANSYFTGNAITYAKASDNTIKQVTDVMNANNSTDVDSELGKLVSIYGHAFEIHWTDKNANHRFKYETPSNAFIVYDSTLDENKLCGVVYNDYTDAISSEKRRSVTVYYPDRILQFKVSLGGGDASLSEEDATGEEESSNNLIYNEKVTPHYFGEVPMIEYLANDERLGDFETVIGLVDALNLVVCDSVNDVSYWNDAYLMLTGMDGTNSEDVRSMKQNRVMVLVEGGDAKFITKQTPDKHLENIKNRLTKEIMEQSFTPDTNGMQTANNLSGVAIKYALNNLEIKTSAKQRKFEIGLHERINLIATLIAVKSSTLKDAKEMSPVFTRCLPASLAELADTSVKFRGLVSNETLLHQIPFVTDVAKEMKQVALEKQEEIALVAETSVAENAATTMTASNVPANDNSDGRAKQGITTNAQGTNVQDSATQEKQRQAR</sequence>
<organism evidence="2 3">
    <name type="scientific">Listeria phage LP-114</name>
    <dbReference type="NCBI Taxonomy" id="1458857"/>
    <lineage>
        <taxon>Viruses</taxon>
        <taxon>Duplodnaviria</taxon>
        <taxon>Heunggongvirae</taxon>
        <taxon>Uroviricota</taxon>
        <taxon>Caudoviricetes</taxon>
        <taxon>Homburgvirus</taxon>
        <taxon>Homburgvirus LP114</taxon>
    </lineage>
</organism>
<protein>
    <submittedName>
        <fullName evidence="2">Portal protein</fullName>
    </submittedName>
</protein>
<dbReference type="Pfam" id="PF05133">
    <property type="entry name" value="SPP1_portal"/>
    <property type="match status" value="1"/>
</dbReference>
<feature type="compositionally biased region" description="Polar residues" evidence="1">
    <location>
        <begin position="506"/>
        <end position="518"/>
    </location>
</feature>
<dbReference type="InterPro" id="IPR021145">
    <property type="entry name" value="Portal_protein_SPP1_Gp6-like"/>
</dbReference>
<name>A0A059T5D4_9CAUD</name>
<dbReference type="RefSeq" id="YP_009045159.1">
    <property type="nucleotide sequence ID" value="NC_024392.1"/>
</dbReference>
<proteinExistence type="predicted"/>
<evidence type="ECO:0000313" key="2">
    <source>
        <dbReference type="EMBL" id="AHL18693.1"/>
    </source>
</evidence>
<dbReference type="EMBL" id="KJ094021">
    <property type="protein sequence ID" value="AHL18693.1"/>
    <property type="molecule type" value="Genomic_DNA"/>
</dbReference>
<dbReference type="OrthoDB" id="2060at10239"/>
<dbReference type="InterPro" id="IPR006428">
    <property type="entry name" value="Portal_SPP1-type"/>
</dbReference>
<keyword evidence="3" id="KW-1185">Reference proteome</keyword>
<dbReference type="NCBIfam" id="TIGR01538">
    <property type="entry name" value="portal_SPP1"/>
    <property type="match status" value="1"/>
</dbReference>
<feature type="compositionally biased region" description="Polar residues" evidence="1">
    <location>
        <begin position="526"/>
        <end position="540"/>
    </location>
</feature>
<feature type="region of interest" description="Disordered" evidence="1">
    <location>
        <begin position="506"/>
        <end position="549"/>
    </location>
</feature>
<evidence type="ECO:0000313" key="3">
    <source>
        <dbReference type="Proteomes" id="UP000026991"/>
    </source>
</evidence>
<gene>
    <name evidence="2" type="ORF">LP114_105</name>
</gene>
<dbReference type="Proteomes" id="UP000026991">
    <property type="component" value="Segment"/>
</dbReference>
<dbReference type="GeneID" id="19736277"/>
<evidence type="ECO:0000256" key="1">
    <source>
        <dbReference type="SAM" id="MobiDB-lite"/>
    </source>
</evidence>
<reference evidence="2 3" key="1">
    <citation type="journal article" date="2014" name="Appl. Environ. Microbiol.">
        <title>Comparative genomic and morphological analysis of Listeria phages isolated from farm environments.</title>
        <authorList>
            <person name="Denes T."/>
            <person name="Vongkamjan K."/>
            <person name="Ackermann H.W."/>
            <person name="Moreno Switt A.I."/>
            <person name="Wiedmann M."/>
            <person name="den Bakker H.C."/>
        </authorList>
    </citation>
    <scope>NUCLEOTIDE SEQUENCE [LARGE SCALE GENOMIC DNA]</scope>
</reference>
<dbReference type="KEGG" id="vg:19736277"/>